<name>A0A0N5CQW0_THECL</name>
<evidence type="ECO:0000256" key="3">
    <source>
        <dbReference type="ARBA" id="ARBA00023180"/>
    </source>
</evidence>
<dbReference type="STRING" id="103827.A0A0N5CQW0"/>
<feature type="repeat" description="CSPG" evidence="4">
    <location>
        <begin position="175"/>
        <end position="268"/>
    </location>
</feature>
<feature type="repeat" description="CSPG" evidence="4">
    <location>
        <begin position="752"/>
        <end position="854"/>
    </location>
</feature>
<feature type="repeat" description="CSPG" evidence="4">
    <location>
        <begin position="989"/>
        <end position="1079"/>
    </location>
</feature>
<reference evidence="7" key="1">
    <citation type="submission" date="2017-02" db="UniProtKB">
        <authorList>
            <consortium name="WormBaseParasite"/>
        </authorList>
    </citation>
    <scope>IDENTIFICATION</scope>
</reference>
<accession>A0A0N5CQW0</accession>
<evidence type="ECO:0000313" key="5">
    <source>
        <dbReference type="EMBL" id="VDM98668.1"/>
    </source>
</evidence>
<dbReference type="Proteomes" id="UP000276776">
    <property type="component" value="Unassembled WGS sequence"/>
</dbReference>
<keyword evidence="1" id="KW-0732">Signal</keyword>
<dbReference type="WBParaSite" id="TCLT_0000261001-mRNA-1">
    <property type="protein sequence ID" value="TCLT_0000261001-mRNA-1"/>
    <property type="gene ID" value="TCLT_0000261001"/>
</dbReference>
<organism evidence="7">
    <name type="scientific">Thelazia callipaeda</name>
    <name type="common">Oriental eyeworm</name>
    <name type="synonym">Parasitic nematode</name>
    <dbReference type="NCBI Taxonomy" id="103827"/>
    <lineage>
        <taxon>Eukaryota</taxon>
        <taxon>Metazoa</taxon>
        <taxon>Ecdysozoa</taxon>
        <taxon>Nematoda</taxon>
        <taxon>Chromadorea</taxon>
        <taxon>Rhabditida</taxon>
        <taxon>Spirurina</taxon>
        <taxon>Spiruromorpha</taxon>
        <taxon>Thelazioidea</taxon>
        <taxon>Thelaziidae</taxon>
        <taxon>Thelazia</taxon>
    </lineage>
</organism>
<protein>
    <submittedName>
        <fullName evidence="7">Cadherin domain-containing protein</fullName>
    </submittedName>
</protein>
<evidence type="ECO:0000313" key="7">
    <source>
        <dbReference type="WBParaSite" id="TCLT_0000261001-mRNA-1"/>
    </source>
</evidence>
<dbReference type="PANTHER" id="PTHR45739">
    <property type="entry name" value="MATRIX PROTEIN, PUTATIVE-RELATED"/>
    <property type="match status" value="1"/>
</dbReference>
<proteinExistence type="predicted"/>
<evidence type="ECO:0000256" key="4">
    <source>
        <dbReference type="PROSITE-ProRule" id="PRU01201"/>
    </source>
</evidence>
<dbReference type="Pfam" id="PF16184">
    <property type="entry name" value="Cadherin_3"/>
    <property type="match status" value="6"/>
</dbReference>
<evidence type="ECO:0000313" key="6">
    <source>
        <dbReference type="Proteomes" id="UP000276776"/>
    </source>
</evidence>
<evidence type="ECO:0000256" key="2">
    <source>
        <dbReference type="ARBA" id="ARBA00022737"/>
    </source>
</evidence>
<gene>
    <name evidence="5" type="ORF">TCLT_LOCUS2611</name>
</gene>
<dbReference type="OrthoDB" id="5831138at2759"/>
<dbReference type="PROSITE" id="PS51854">
    <property type="entry name" value="CSPG"/>
    <property type="match status" value="3"/>
</dbReference>
<keyword evidence="3" id="KW-0325">Glycoprotein</keyword>
<dbReference type="GO" id="GO:0009653">
    <property type="term" value="P:anatomical structure morphogenesis"/>
    <property type="evidence" value="ECO:0007669"/>
    <property type="project" value="TreeGrafter"/>
</dbReference>
<dbReference type="PANTHER" id="PTHR45739:SF12">
    <property type="entry name" value="CHONDROITIN SULFATE PROTEOGLYCAN 4-LIKE ISOFORM X2"/>
    <property type="match status" value="1"/>
</dbReference>
<keyword evidence="2" id="KW-0677">Repeat</keyword>
<dbReference type="OMA" id="QCKVIPL"/>
<dbReference type="InterPro" id="IPR039005">
    <property type="entry name" value="CSPG_rpt"/>
</dbReference>
<sequence length="1392" mass="159049">MHNQPTKHFTYSDIIDGKVHYKHDNSETTIDNIDLEVVLLSQQAKLLKPWTTICNIPVHIIPVNDPPKLSFGSDSESLKITGKSKLLLNSQVISLWDADSDPDTVKVTVTDSYGVRLMNSVGKEIKKFTQREFLNNDVYIIQEGMQNHGTMKLVADDGDRESNVIELTINTVPVEIQLKANSGLEVVHQTAAIISPENLTFTTNFPGLPVEYTIVNLPEYGAIECRQEMKNFEICTKFTQNDIDSSRVQYKHSSAAHSTFDFFSFQVRVDNTTSVVHTFRITFIPVHVKIFNRVPFLLNNTDNLTLKRVNLFAWTYPKSFPTNQLVYHIIEPPKFGTLLRRIDKSRNRRIGVSSNFTQKHIDNEEISYKMHFIQHSVINDFFIFRLITPSVTSESVRFEVTFIPGFGSIQLINRTVIVDEGGIQKITNESLSLRTPDDNSFLFVIGAAPSYGSILLNKLANEQYELAEGDNFTTFDVNNQNVFYKHWDGENRIDRILLLAESNSHRANRIPFWLTIGVILKNDNIPKLTGSNVIEITERGDRILHPFLLPWKDEDINSPPLLFTFHDTFEYATILSKLSPNITKKNFTQKEMKNGEIIIRHLGPVKRLEMKYTVSDGVHEISSELIVVASEPFLEVRNNSIMISSTTPSLLSTVLITKHNLSAATNIDSKRSDIVFRVASKNWILVVNSTEKFVSNFTQEDIDEGRIFYRVNPFIEGSMDEEILITVITAKNLSLIENFKISRNYLDKKTSVLELITLKLLIVPLSSISPIDKSILLAKALNKEPTEIIFDVIKQPTHGSLILETVKAANNGLTVMPSSFFVSRFTQAHVNAKQIQYLHNDVLPVRDSIVFNVSVEDQMIGPFTLFIKVVDDEIDLSVSNMTVTFGLSKVINNAILRATTTSDNESEFRIFSNPEFGWIVRDSWNLANISSIRQFNNQELRDLRVHYVNDPKSRQQLDSFTVAACTIGTLRCTEPKQVFVMIKYQNFHEPELLRNEVLKMWNTSKARITKQHLFSQDDDTSAQQIRYIINQPLNGYIARINNPLESIANFSQAEISDSQIVFIKNKGSTSAGGFSFLVSDGLHQIGPEWFTIDISPEMKAGIQTNNRLVIPPGQFPVIISSDLLKAQLPNASLFVKPHEITYSVSKIPRYGHLLLSGIPTQKFTQEDINNRRLVYKLDIGFLDEWTKRDMFLFKIFIENDTFDESTVIDEHRFKISITYAALPSNRIHEFVQLENITVTNGGSLAINKSHINMKFIWKNFRDELLVNFPRKPRYGHLDLLNRIANHTDLMKLTQLLSGRSLIYRHQKSNMALTDEIFINILPRNDASRRTNRLRIEAFPDRINLVTGKDYLLSSNIFRLTHPEIKPSNLEYRLIQVNKNLLFNRPQLTVPRI</sequence>
<reference evidence="5 6" key="2">
    <citation type="submission" date="2018-11" db="EMBL/GenBank/DDBJ databases">
        <authorList>
            <consortium name="Pathogen Informatics"/>
        </authorList>
    </citation>
    <scope>NUCLEOTIDE SEQUENCE [LARGE SCALE GENOMIC DNA]</scope>
</reference>
<dbReference type="InterPro" id="IPR051561">
    <property type="entry name" value="FRAS1_ECM"/>
</dbReference>
<dbReference type="EMBL" id="UYYF01000587">
    <property type="protein sequence ID" value="VDM98668.1"/>
    <property type="molecule type" value="Genomic_DNA"/>
</dbReference>
<evidence type="ECO:0000256" key="1">
    <source>
        <dbReference type="ARBA" id="ARBA00022729"/>
    </source>
</evidence>
<keyword evidence="6" id="KW-1185">Reference proteome</keyword>